<protein>
    <submittedName>
        <fullName evidence="2">Uncharacterized protein</fullName>
    </submittedName>
</protein>
<reference evidence="2" key="1">
    <citation type="submission" date="2019-09" db="EMBL/GenBank/DDBJ databases">
        <authorList>
            <person name="Cremers G."/>
        </authorList>
    </citation>
    <scope>NUCLEOTIDE SEQUENCE [LARGE SCALE GENOMIC DNA]</scope>
    <source>
        <strain evidence="2">3B</strain>
    </source>
</reference>
<dbReference type="Proteomes" id="UP000381693">
    <property type="component" value="Unassembled WGS sequence"/>
</dbReference>
<dbReference type="AlphaFoldDB" id="A0A5E6MHG5"/>
<evidence type="ECO:0000313" key="3">
    <source>
        <dbReference type="Proteomes" id="UP000381693"/>
    </source>
</evidence>
<organism evidence="2 3">
    <name type="scientific">Methylacidimicrobium cyclopophantes</name>
    <dbReference type="NCBI Taxonomy" id="1041766"/>
    <lineage>
        <taxon>Bacteria</taxon>
        <taxon>Pseudomonadati</taxon>
        <taxon>Verrucomicrobiota</taxon>
        <taxon>Methylacidimicrobium</taxon>
    </lineage>
</organism>
<accession>A0A5E6MHG5</accession>
<feature type="region of interest" description="Disordered" evidence="1">
    <location>
        <begin position="118"/>
        <end position="183"/>
    </location>
</feature>
<name>A0A5E6MHG5_9BACT</name>
<sequence length="213" mass="23487">MQTSESPGRLKRDDWRNRAPCRSAFPGSTGSSLRKRRGWPSGSRTFAGTSLHPKPRQRRAIRPVLLEHLNINRNPRPSMEPAGSRPCLFQISFPVYKNDHWIEASRGHEDLRSLAQLRRSAAPTSAGPNARPIPAPRNPGSTPPIVFTKRSSEPLPATEAFRSRSKSDPQEIPLPRASKNGPGIEKSLAYTLSSKAVSFPGCTLSVLSYCLPM</sequence>
<proteinExistence type="predicted"/>
<gene>
    <name evidence="2" type="ORF">MAMC_02179</name>
</gene>
<evidence type="ECO:0000313" key="2">
    <source>
        <dbReference type="EMBL" id="VVM08464.1"/>
    </source>
</evidence>
<evidence type="ECO:0000256" key="1">
    <source>
        <dbReference type="SAM" id="MobiDB-lite"/>
    </source>
</evidence>
<feature type="region of interest" description="Disordered" evidence="1">
    <location>
        <begin position="1"/>
        <end position="60"/>
    </location>
</feature>
<feature type="compositionally biased region" description="Basic and acidic residues" evidence="1">
    <location>
        <begin position="8"/>
        <end position="17"/>
    </location>
</feature>
<keyword evidence="3" id="KW-1185">Reference proteome</keyword>
<dbReference type="EMBL" id="CABFUZ020000258">
    <property type="protein sequence ID" value="VVM08464.1"/>
    <property type="molecule type" value="Genomic_DNA"/>
</dbReference>
<comment type="caution">
    <text evidence="2">The sequence shown here is derived from an EMBL/GenBank/DDBJ whole genome shotgun (WGS) entry which is preliminary data.</text>
</comment>